<dbReference type="Pfam" id="PF00362">
    <property type="entry name" value="Integrin_beta"/>
    <property type="match status" value="1"/>
</dbReference>
<dbReference type="FunFam" id="3.40.50.410:FF:000002">
    <property type="entry name" value="Integrin beta"/>
    <property type="match status" value="1"/>
</dbReference>
<dbReference type="SUPFAM" id="SSF103575">
    <property type="entry name" value="Plexin repeat"/>
    <property type="match status" value="1"/>
</dbReference>
<dbReference type="InterPro" id="IPR002369">
    <property type="entry name" value="Integrin_bsu_VWA"/>
</dbReference>
<name>A0A7R9QWT7_9ACAR</name>
<dbReference type="GO" id="GO:0016477">
    <property type="term" value="P:cell migration"/>
    <property type="evidence" value="ECO:0007669"/>
    <property type="project" value="TreeGrafter"/>
</dbReference>
<evidence type="ECO:0000256" key="8">
    <source>
        <dbReference type="ARBA" id="ARBA00022889"/>
    </source>
</evidence>
<keyword evidence="7" id="KW-0677">Repeat</keyword>
<reference evidence="17" key="1">
    <citation type="submission" date="2020-11" db="EMBL/GenBank/DDBJ databases">
        <authorList>
            <person name="Tran Van P."/>
        </authorList>
    </citation>
    <scope>NUCLEOTIDE SEQUENCE</scope>
</reference>
<sequence length="363" mass="40295">YEYLIHTLFYLIIIHIHIIRAQEDFEFSSQSSGSIVCSLSPNCSSCISQPQCAWCSAQTPLPGITRCDSSESLSANGCPDKDIVNPASSVEIVKALDYPIDLYYLMDLTYSMKEHKEKLVELADSLAIHMNNITKSFRLGFGSFIDKVVMPYASMVPNKLANPCTDQQQCAPPYGFRNHLGLSTNISQFVLEVGSTPLSGNLDNAEGGFDAIMQAIVCRQHIDWQYLSRKIILFATDSIFHYAGDGKLGGIVQPNDGECHLSDEGVYTESKEQDYPSLEQINRVVTESKTNIIFAVPEDSINVYKQLSEHIPGSTTGLLKDDSSNIVDIIRDNFKKIASKVEFRDNSSDAIQIRYMSSCLGSH</sequence>
<feature type="non-terminal residue" evidence="17">
    <location>
        <position position="1"/>
    </location>
</feature>
<dbReference type="AlphaFoldDB" id="A0A7R9QWT7"/>
<feature type="chain" id="PRO_5035680970" description="Integrin beta" evidence="15">
    <location>
        <begin position="22"/>
        <end position="363"/>
    </location>
</feature>
<dbReference type="GO" id="GO:0098609">
    <property type="term" value="P:cell-cell adhesion"/>
    <property type="evidence" value="ECO:0007669"/>
    <property type="project" value="TreeGrafter"/>
</dbReference>
<evidence type="ECO:0000256" key="1">
    <source>
        <dbReference type="ARBA" id="ARBA00004251"/>
    </source>
</evidence>
<feature type="domain" description="Integrin beta subunit VWA" evidence="16">
    <location>
        <begin position="42"/>
        <end position="363"/>
    </location>
</feature>
<dbReference type="InterPro" id="IPR015812">
    <property type="entry name" value="Integrin_bsu"/>
</dbReference>
<dbReference type="Proteomes" id="UP000728032">
    <property type="component" value="Unassembled WGS sequence"/>
</dbReference>
<evidence type="ECO:0000256" key="3">
    <source>
        <dbReference type="ARBA" id="ARBA00022475"/>
    </source>
</evidence>
<organism evidence="17">
    <name type="scientific">Oppiella nova</name>
    <dbReference type="NCBI Taxonomy" id="334625"/>
    <lineage>
        <taxon>Eukaryota</taxon>
        <taxon>Metazoa</taxon>
        <taxon>Ecdysozoa</taxon>
        <taxon>Arthropoda</taxon>
        <taxon>Chelicerata</taxon>
        <taxon>Arachnida</taxon>
        <taxon>Acari</taxon>
        <taxon>Acariformes</taxon>
        <taxon>Sarcoptiformes</taxon>
        <taxon>Oribatida</taxon>
        <taxon>Brachypylina</taxon>
        <taxon>Oppioidea</taxon>
        <taxon>Oppiidae</taxon>
        <taxon>Oppiella</taxon>
    </lineage>
</organism>
<evidence type="ECO:0000256" key="13">
    <source>
        <dbReference type="ARBA" id="ARBA00023180"/>
    </source>
</evidence>
<keyword evidence="11" id="KW-0472">Membrane</keyword>
<dbReference type="EMBL" id="OC938195">
    <property type="protein sequence ID" value="CAD7661349.1"/>
    <property type="molecule type" value="Genomic_DNA"/>
</dbReference>
<evidence type="ECO:0000256" key="9">
    <source>
        <dbReference type="ARBA" id="ARBA00022989"/>
    </source>
</evidence>
<evidence type="ECO:0000256" key="12">
    <source>
        <dbReference type="ARBA" id="ARBA00023157"/>
    </source>
</evidence>
<dbReference type="OrthoDB" id="410592at2759"/>
<dbReference type="Pfam" id="PF17205">
    <property type="entry name" value="PSI_integrin"/>
    <property type="match status" value="1"/>
</dbReference>
<evidence type="ECO:0000313" key="18">
    <source>
        <dbReference type="Proteomes" id="UP000728032"/>
    </source>
</evidence>
<dbReference type="GO" id="GO:0005178">
    <property type="term" value="F:integrin binding"/>
    <property type="evidence" value="ECO:0007669"/>
    <property type="project" value="TreeGrafter"/>
</dbReference>
<dbReference type="EMBL" id="CAJPVJ010023370">
    <property type="protein sequence ID" value="CAG2178485.1"/>
    <property type="molecule type" value="Genomic_DNA"/>
</dbReference>
<keyword evidence="6 15" id="KW-0732">Signal</keyword>
<comment type="similarity">
    <text evidence="2 14">Belongs to the integrin beta chain family.</text>
</comment>
<dbReference type="SUPFAM" id="SSF53300">
    <property type="entry name" value="vWA-like"/>
    <property type="match status" value="1"/>
</dbReference>
<dbReference type="Gene3D" id="3.30.1680.10">
    <property type="entry name" value="ligand-binding face of the semaphorins, domain 2"/>
    <property type="match status" value="1"/>
</dbReference>
<feature type="non-terminal residue" evidence="17">
    <location>
        <position position="363"/>
    </location>
</feature>
<evidence type="ECO:0000259" key="16">
    <source>
        <dbReference type="SMART" id="SM00187"/>
    </source>
</evidence>
<dbReference type="GO" id="GO:0009986">
    <property type="term" value="C:cell surface"/>
    <property type="evidence" value="ECO:0007669"/>
    <property type="project" value="TreeGrafter"/>
</dbReference>
<proteinExistence type="inferred from homology"/>
<keyword evidence="5 14" id="KW-0812">Transmembrane</keyword>
<evidence type="ECO:0000256" key="15">
    <source>
        <dbReference type="SAM" id="SignalP"/>
    </source>
</evidence>
<evidence type="ECO:0000256" key="2">
    <source>
        <dbReference type="ARBA" id="ARBA00007449"/>
    </source>
</evidence>
<evidence type="ECO:0000256" key="6">
    <source>
        <dbReference type="ARBA" id="ARBA00022729"/>
    </source>
</evidence>
<evidence type="ECO:0000313" key="17">
    <source>
        <dbReference type="EMBL" id="CAD7661349.1"/>
    </source>
</evidence>
<dbReference type="GO" id="GO:0007160">
    <property type="term" value="P:cell-matrix adhesion"/>
    <property type="evidence" value="ECO:0007669"/>
    <property type="project" value="TreeGrafter"/>
</dbReference>
<evidence type="ECO:0000256" key="7">
    <source>
        <dbReference type="ARBA" id="ARBA00022737"/>
    </source>
</evidence>
<keyword evidence="18" id="KW-1185">Reference proteome</keyword>
<keyword evidence="13" id="KW-0325">Glycoprotein</keyword>
<dbReference type="GO" id="GO:0005925">
    <property type="term" value="C:focal adhesion"/>
    <property type="evidence" value="ECO:0007669"/>
    <property type="project" value="TreeGrafter"/>
</dbReference>
<keyword evidence="12" id="KW-1015">Disulfide bond</keyword>
<dbReference type="GO" id="GO:0007229">
    <property type="term" value="P:integrin-mediated signaling pathway"/>
    <property type="evidence" value="ECO:0007669"/>
    <property type="project" value="UniProtKB-KW"/>
</dbReference>
<dbReference type="PANTHER" id="PTHR10082">
    <property type="entry name" value="INTEGRIN BETA SUBUNIT"/>
    <property type="match status" value="1"/>
</dbReference>
<feature type="signal peptide" evidence="15">
    <location>
        <begin position="1"/>
        <end position="21"/>
    </location>
</feature>
<evidence type="ECO:0000256" key="11">
    <source>
        <dbReference type="ARBA" id="ARBA00023136"/>
    </source>
</evidence>
<accession>A0A7R9QWT7</accession>
<keyword evidence="3" id="KW-1003">Cell membrane</keyword>
<keyword evidence="8 14" id="KW-0130">Cell adhesion</keyword>
<dbReference type="SMART" id="SM00187">
    <property type="entry name" value="INB"/>
    <property type="match status" value="1"/>
</dbReference>
<evidence type="ECO:0000256" key="4">
    <source>
        <dbReference type="ARBA" id="ARBA00022536"/>
    </source>
</evidence>
<dbReference type="PANTHER" id="PTHR10082:SF60">
    <property type="entry name" value="INTEGRIN BETA-PS"/>
    <property type="match status" value="1"/>
</dbReference>
<dbReference type="InterPro" id="IPR033760">
    <property type="entry name" value="Integrin_beta_N"/>
</dbReference>
<dbReference type="GO" id="GO:0008305">
    <property type="term" value="C:integrin complex"/>
    <property type="evidence" value="ECO:0007669"/>
    <property type="project" value="TreeGrafter"/>
</dbReference>
<keyword evidence="10 14" id="KW-0401">Integrin</keyword>
<evidence type="ECO:0000256" key="14">
    <source>
        <dbReference type="RuleBase" id="RU000633"/>
    </source>
</evidence>
<dbReference type="Gene3D" id="3.40.50.410">
    <property type="entry name" value="von Willebrand factor, type A domain"/>
    <property type="match status" value="1"/>
</dbReference>
<evidence type="ECO:0000256" key="5">
    <source>
        <dbReference type="ARBA" id="ARBA00022692"/>
    </source>
</evidence>
<protein>
    <recommendedName>
        <fullName evidence="14">Integrin beta</fullName>
    </recommendedName>
</protein>
<dbReference type="PRINTS" id="PR01186">
    <property type="entry name" value="INTEGRINB"/>
</dbReference>
<dbReference type="InterPro" id="IPR036465">
    <property type="entry name" value="vWFA_dom_sf"/>
</dbReference>
<dbReference type="GO" id="GO:0033627">
    <property type="term" value="P:cell adhesion mediated by integrin"/>
    <property type="evidence" value="ECO:0007669"/>
    <property type="project" value="TreeGrafter"/>
</dbReference>
<keyword evidence="9" id="KW-1133">Transmembrane helix</keyword>
<gene>
    <name evidence="17" type="ORF">ONB1V03_LOCUS17910</name>
</gene>
<evidence type="ECO:0000256" key="10">
    <source>
        <dbReference type="ARBA" id="ARBA00023037"/>
    </source>
</evidence>
<keyword evidence="4" id="KW-0245">EGF-like domain</keyword>
<comment type="subcellular location">
    <subcellularLocation>
        <location evidence="1 14">Cell membrane</location>
        <topology evidence="1 14">Single-pass type I membrane protein</topology>
    </subcellularLocation>
</comment>